<reference evidence="5" key="2">
    <citation type="submission" date="2023-05" db="EMBL/GenBank/DDBJ databases">
        <authorList>
            <consortium name="Lawrence Berkeley National Laboratory"/>
            <person name="Steindorff A."/>
            <person name="Hensen N."/>
            <person name="Bonometti L."/>
            <person name="Westerberg I."/>
            <person name="Brannstrom I.O."/>
            <person name="Guillou S."/>
            <person name="Cros-Aarteil S."/>
            <person name="Calhoun S."/>
            <person name="Haridas S."/>
            <person name="Kuo A."/>
            <person name="Mondo S."/>
            <person name="Pangilinan J."/>
            <person name="Riley R."/>
            <person name="Labutti K."/>
            <person name="Andreopoulos B."/>
            <person name="Lipzen A."/>
            <person name="Chen C."/>
            <person name="Yanf M."/>
            <person name="Daum C."/>
            <person name="Ng V."/>
            <person name="Clum A."/>
            <person name="Ohm R."/>
            <person name="Martin F."/>
            <person name="Silar P."/>
            <person name="Natvig D."/>
            <person name="Lalanne C."/>
            <person name="Gautier V."/>
            <person name="Ament-Velasquez S.L."/>
            <person name="Kruys A."/>
            <person name="Hutchinson M.I."/>
            <person name="Powell A.J."/>
            <person name="Barry K."/>
            <person name="Miller A.N."/>
            <person name="Grigoriev I.V."/>
            <person name="Debuchy R."/>
            <person name="Gladieux P."/>
            <person name="Thoren M.H."/>
            <person name="Johannesson H."/>
        </authorList>
    </citation>
    <scope>NUCLEOTIDE SEQUENCE</scope>
    <source>
        <strain evidence="5">CBS 359.72</strain>
    </source>
</reference>
<dbReference type="InterPro" id="IPR051704">
    <property type="entry name" value="FAD_aromatic-hydroxylase"/>
</dbReference>
<dbReference type="Pfam" id="PF01494">
    <property type="entry name" value="FAD_binding_3"/>
    <property type="match status" value="1"/>
</dbReference>
<accession>A0AAN7CXU2</accession>
<gene>
    <name evidence="5" type="ORF">C7999DRAFT_11715</name>
</gene>
<keyword evidence="1" id="KW-0285">Flavoprotein</keyword>
<dbReference type="GO" id="GO:0071949">
    <property type="term" value="F:FAD binding"/>
    <property type="evidence" value="ECO:0007669"/>
    <property type="project" value="InterPro"/>
</dbReference>
<evidence type="ECO:0000256" key="1">
    <source>
        <dbReference type="ARBA" id="ARBA00022630"/>
    </source>
</evidence>
<evidence type="ECO:0000313" key="5">
    <source>
        <dbReference type="EMBL" id="KAK4250394.1"/>
    </source>
</evidence>
<dbReference type="PANTHER" id="PTHR46865">
    <property type="entry name" value="OXIDOREDUCTASE-RELATED"/>
    <property type="match status" value="1"/>
</dbReference>
<name>A0AAN7CXU2_9PEZI</name>
<keyword evidence="2" id="KW-0274">FAD</keyword>
<dbReference type="InterPro" id="IPR002938">
    <property type="entry name" value="FAD-bd"/>
</dbReference>
<dbReference type="Gene3D" id="3.30.9.10">
    <property type="entry name" value="D-Amino Acid Oxidase, subunit A, domain 2"/>
    <property type="match status" value="1"/>
</dbReference>
<reference evidence="5" key="1">
    <citation type="journal article" date="2023" name="Mol. Phylogenet. Evol.">
        <title>Genome-scale phylogeny and comparative genomics of the fungal order Sordariales.</title>
        <authorList>
            <person name="Hensen N."/>
            <person name="Bonometti L."/>
            <person name="Westerberg I."/>
            <person name="Brannstrom I.O."/>
            <person name="Guillou S."/>
            <person name="Cros-Aarteil S."/>
            <person name="Calhoun S."/>
            <person name="Haridas S."/>
            <person name="Kuo A."/>
            <person name="Mondo S."/>
            <person name="Pangilinan J."/>
            <person name="Riley R."/>
            <person name="LaButti K."/>
            <person name="Andreopoulos B."/>
            <person name="Lipzen A."/>
            <person name="Chen C."/>
            <person name="Yan M."/>
            <person name="Daum C."/>
            <person name="Ng V."/>
            <person name="Clum A."/>
            <person name="Steindorff A."/>
            <person name="Ohm R.A."/>
            <person name="Martin F."/>
            <person name="Silar P."/>
            <person name="Natvig D.O."/>
            <person name="Lalanne C."/>
            <person name="Gautier V."/>
            <person name="Ament-Velasquez S.L."/>
            <person name="Kruys A."/>
            <person name="Hutchinson M.I."/>
            <person name="Powell A.J."/>
            <person name="Barry K."/>
            <person name="Miller A.N."/>
            <person name="Grigoriev I.V."/>
            <person name="Debuchy R."/>
            <person name="Gladieux P."/>
            <person name="Hiltunen Thoren M."/>
            <person name="Johannesson H."/>
        </authorList>
    </citation>
    <scope>NUCLEOTIDE SEQUENCE</scope>
    <source>
        <strain evidence="5">CBS 359.72</strain>
    </source>
</reference>
<comment type="caution">
    <text evidence="5">The sequence shown here is derived from an EMBL/GenBank/DDBJ whole genome shotgun (WGS) entry which is preliminary data.</text>
</comment>
<dbReference type="EMBL" id="MU857613">
    <property type="protein sequence ID" value="KAK4250394.1"/>
    <property type="molecule type" value="Genomic_DNA"/>
</dbReference>
<feature type="domain" description="FAD-binding" evidence="4">
    <location>
        <begin position="7"/>
        <end position="334"/>
    </location>
</feature>
<proteinExistence type="predicted"/>
<organism evidence="5 6">
    <name type="scientific">Corynascus novoguineensis</name>
    <dbReference type="NCBI Taxonomy" id="1126955"/>
    <lineage>
        <taxon>Eukaryota</taxon>
        <taxon>Fungi</taxon>
        <taxon>Dikarya</taxon>
        <taxon>Ascomycota</taxon>
        <taxon>Pezizomycotina</taxon>
        <taxon>Sordariomycetes</taxon>
        <taxon>Sordariomycetidae</taxon>
        <taxon>Sordariales</taxon>
        <taxon>Chaetomiaceae</taxon>
        <taxon>Corynascus</taxon>
    </lineage>
</organism>
<dbReference type="Proteomes" id="UP001303647">
    <property type="component" value="Unassembled WGS sequence"/>
</dbReference>
<keyword evidence="3" id="KW-0560">Oxidoreductase</keyword>
<evidence type="ECO:0000256" key="2">
    <source>
        <dbReference type="ARBA" id="ARBA00022827"/>
    </source>
</evidence>
<dbReference type="AlphaFoldDB" id="A0AAN7CXU2"/>
<evidence type="ECO:0000259" key="4">
    <source>
        <dbReference type="Pfam" id="PF01494"/>
    </source>
</evidence>
<dbReference type="InterPro" id="IPR036188">
    <property type="entry name" value="FAD/NAD-bd_sf"/>
</dbReference>
<dbReference type="PRINTS" id="PR00420">
    <property type="entry name" value="RNGMNOXGNASE"/>
</dbReference>
<evidence type="ECO:0000313" key="6">
    <source>
        <dbReference type="Proteomes" id="UP001303647"/>
    </source>
</evidence>
<protein>
    <recommendedName>
        <fullName evidence="4">FAD-binding domain-containing protein</fullName>
    </recommendedName>
</protein>
<keyword evidence="6" id="KW-1185">Reference proteome</keyword>
<dbReference type="Gene3D" id="3.50.50.60">
    <property type="entry name" value="FAD/NAD(P)-binding domain"/>
    <property type="match status" value="1"/>
</dbReference>
<dbReference type="SUPFAM" id="SSF51905">
    <property type="entry name" value="FAD/NAD(P)-binding domain"/>
    <property type="match status" value="1"/>
</dbReference>
<dbReference type="GO" id="GO:0016491">
    <property type="term" value="F:oxidoreductase activity"/>
    <property type="evidence" value="ECO:0007669"/>
    <property type="project" value="UniProtKB-KW"/>
</dbReference>
<dbReference type="PANTHER" id="PTHR46865:SF7">
    <property type="entry name" value="MONOOXYGENASE, PUTATIVE (AFU_ORTHOLOGUE AFUA_8G07040)-RELATED"/>
    <property type="match status" value="1"/>
</dbReference>
<evidence type="ECO:0000256" key="3">
    <source>
        <dbReference type="ARBA" id="ARBA00023002"/>
    </source>
</evidence>
<sequence>MPPTTLRILISGGGIAGNALAYWLAKQGHDITVVERFPHLRATGLQLDLRGPGIEVLRRMGLEDAFRARAAPEQGMQVVDKSGKRRAYFPANKSGTGKQSLTSEFEMMRGDLCRLLHDAARTCKKKPQYIFGTAIESFEQRENSAVEVLFENGKTDSFDLLVGADGQWSRTRRMMLEVGATDGMQRIPGLNIAYFTMPLPIQKGEEYLATIYMAPGRRGFMTRRHSPDDIQVMLTSKTDPDRLQNVQRGDVKQEKEAMADIFKDAGWMTEDILEAMRAADDFYCERVGLVKVPSWTSGHVALVGDAAHCPTVLSGMGTTCAVVGAYILAGEIGEYCGSSSDNVDVDGLAAALKRYEERFRPFVDGMQEGIAEKADRQWALSGSAFSIGLYNCLMGLVSFFGINIADVFGIRETVKGWALPDYEHLRR</sequence>